<evidence type="ECO:0000256" key="3">
    <source>
        <dbReference type="ARBA" id="ARBA00022989"/>
    </source>
</evidence>
<evidence type="ECO:0000259" key="6">
    <source>
        <dbReference type="Pfam" id="PF07782"/>
    </source>
</evidence>
<accession>A0A9J6BU65</accession>
<dbReference type="AlphaFoldDB" id="A0A9J6BU65"/>
<dbReference type="Pfam" id="PF07782">
    <property type="entry name" value="DC_STAMP"/>
    <property type="match status" value="1"/>
</dbReference>
<organism evidence="8 9">
    <name type="scientific">Polypedilum vanderplanki</name>
    <name type="common">Sleeping chironomid midge</name>
    <dbReference type="NCBI Taxonomy" id="319348"/>
    <lineage>
        <taxon>Eukaryota</taxon>
        <taxon>Metazoa</taxon>
        <taxon>Ecdysozoa</taxon>
        <taxon>Arthropoda</taxon>
        <taxon>Hexapoda</taxon>
        <taxon>Insecta</taxon>
        <taxon>Pterygota</taxon>
        <taxon>Neoptera</taxon>
        <taxon>Endopterygota</taxon>
        <taxon>Diptera</taxon>
        <taxon>Nematocera</taxon>
        <taxon>Chironomoidea</taxon>
        <taxon>Chironomidae</taxon>
        <taxon>Chironominae</taxon>
        <taxon>Polypedilum</taxon>
        <taxon>Polypedilum</taxon>
    </lineage>
</organism>
<dbReference type="Pfam" id="PF26037">
    <property type="entry name" value="zf-RING_DCST1_C"/>
    <property type="match status" value="1"/>
</dbReference>
<name>A0A9J6BU65_POLVA</name>
<dbReference type="Proteomes" id="UP001107558">
    <property type="component" value="Chromosome 3"/>
</dbReference>
<feature type="transmembrane region" description="Helical" evidence="5">
    <location>
        <begin position="101"/>
        <end position="119"/>
    </location>
</feature>
<keyword evidence="2 5" id="KW-0812">Transmembrane</keyword>
<evidence type="ECO:0008006" key="10">
    <source>
        <dbReference type="Google" id="ProtNLM"/>
    </source>
</evidence>
<dbReference type="PANTHER" id="PTHR21041">
    <property type="entry name" value="DENDRITIC CELL-SPECIFIC TRANSMEMBRANE PROTEIN"/>
    <property type="match status" value="1"/>
</dbReference>
<gene>
    <name evidence="8" type="ORF">PVAND_003476</name>
</gene>
<comment type="caution">
    <text evidence="8">The sequence shown here is derived from an EMBL/GenBank/DDBJ whole genome shotgun (WGS) entry which is preliminary data.</text>
</comment>
<evidence type="ECO:0000259" key="7">
    <source>
        <dbReference type="Pfam" id="PF26037"/>
    </source>
</evidence>
<dbReference type="EMBL" id="JADBJN010000003">
    <property type="protein sequence ID" value="KAG5673428.1"/>
    <property type="molecule type" value="Genomic_DNA"/>
</dbReference>
<dbReference type="InterPro" id="IPR051856">
    <property type="entry name" value="CSR-E3_Ligase_Protein"/>
</dbReference>
<dbReference type="OrthoDB" id="5985669at2759"/>
<reference evidence="8" key="1">
    <citation type="submission" date="2021-03" db="EMBL/GenBank/DDBJ databases">
        <title>Chromosome level genome of the anhydrobiotic midge Polypedilum vanderplanki.</title>
        <authorList>
            <person name="Yoshida Y."/>
            <person name="Kikawada T."/>
            <person name="Gusev O."/>
        </authorList>
    </citation>
    <scope>NUCLEOTIDE SEQUENCE</scope>
    <source>
        <strain evidence="8">NIAS01</strain>
        <tissue evidence="8">Whole body or cell culture</tissue>
    </source>
</reference>
<comment type="subcellular location">
    <subcellularLocation>
        <location evidence="1">Membrane</location>
        <topology evidence="1">Multi-pass membrane protein</topology>
    </subcellularLocation>
</comment>
<feature type="domain" description="Dendritic cell-specific transmembrane protein-like" evidence="6">
    <location>
        <begin position="378"/>
        <end position="568"/>
    </location>
</feature>
<evidence type="ECO:0000313" key="9">
    <source>
        <dbReference type="Proteomes" id="UP001107558"/>
    </source>
</evidence>
<protein>
    <recommendedName>
        <fullName evidence="10">Dendritic cell-specific transmembrane protein-like domain-containing protein</fullName>
    </recommendedName>
</protein>
<feature type="domain" description="E3 ubiquitin-protein ligase DCST1-like C-terminal" evidence="7">
    <location>
        <begin position="626"/>
        <end position="673"/>
    </location>
</feature>
<evidence type="ECO:0000256" key="1">
    <source>
        <dbReference type="ARBA" id="ARBA00004141"/>
    </source>
</evidence>
<proteinExistence type="predicted"/>
<dbReference type="InterPro" id="IPR012858">
    <property type="entry name" value="DC_STAMP-like"/>
</dbReference>
<feature type="transmembrane region" description="Helical" evidence="5">
    <location>
        <begin position="33"/>
        <end position="51"/>
    </location>
</feature>
<dbReference type="InterPro" id="IPR058842">
    <property type="entry name" value="DCST1_C"/>
</dbReference>
<feature type="transmembrane region" description="Helical" evidence="5">
    <location>
        <begin position="63"/>
        <end position="94"/>
    </location>
</feature>
<keyword evidence="9" id="KW-1185">Reference proteome</keyword>
<keyword evidence="3 5" id="KW-1133">Transmembrane helix</keyword>
<evidence type="ECO:0000256" key="2">
    <source>
        <dbReference type="ARBA" id="ARBA00022692"/>
    </source>
</evidence>
<feature type="transmembrane region" description="Helical" evidence="5">
    <location>
        <begin position="429"/>
        <end position="449"/>
    </location>
</feature>
<evidence type="ECO:0000313" key="8">
    <source>
        <dbReference type="EMBL" id="KAG5673428.1"/>
    </source>
</evidence>
<sequence>MFDSLFKLIEFFLYKLNAADQKISKQGKAIRKLILFIYGVFIGLIFYHSIISNIEFSQKYQTLVVASVCFLCALMCMISIQFRCISVLMLLGALGKAGRSLIKTIIIALLLAGPIANIIQNSIEVTRVFECTTSLTFNLTRNKVELAFIPFINAFTHMESNLSSVQDSLNEITHVVGPIVQEIEGNENFTRSTRQSKEEIANIYAKNYQHKLKTRCEQQFERGAKNCEKAFQRVYDECFEKAPPIANYIVCAPLKIDFICNAGDFITNVGVGANICDSSRVIDAEFGNEYFELRKQEMKFMSDYSNISFNYKVNDPRDFEAMRLLNETGKELSQELNEKVKLMDGIFRFCSKLLILIYLKIIYDAIEYHDNFLKNINFNNYYITDYFKKIDRRRTRSGLKRLLPIKNVEIDKVVDLSGSQKLRKEFQGYFGLTLNLLLHVIASTFFIILDRLFYELLNIISLHSRIHFEQEGVHHLNVTINGTGFVANLIRASIDGFNVNKHVQTVMTNEACLPQPTLLNTTILMEIYLLFLLNLYLIYNQVYIHRFKRSICAFFYPKREKKRIFYLYNKTLQQRKQLFRTMTKTLRYRMKVYGKIENSYNFFQKTLNKFPRLCKCLRFLSLARSKCFICHVIQSRKWTKDSLLFWQCADKNCQTVYCEQCWMEIARKCLVCRIRQEHTNGMSDSEIM</sequence>
<evidence type="ECO:0000256" key="5">
    <source>
        <dbReference type="SAM" id="Phobius"/>
    </source>
</evidence>
<dbReference type="PANTHER" id="PTHR21041:SF17">
    <property type="entry name" value="E3 UBIQUITIN-PROTEIN LIGASE DCST1"/>
    <property type="match status" value="1"/>
</dbReference>
<keyword evidence="4 5" id="KW-0472">Membrane</keyword>
<dbReference type="GO" id="GO:0016020">
    <property type="term" value="C:membrane"/>
    <property type="evidence" value="ECO:0007669"/>
    <property type="project" value="UniProtKB-SubCell"/>
</dbReference>
<feature type="transmembrane region" description="Helical" evidence="5">
    <location>
        <begin position="517"/>
        <end position="539"/>
    </location>
</feature>
<evidence type="ECO:0000256" key="4">
    <source>
        <dbReference type="ARBA" id="ARBA00023136"/>
    </source>
</evidence>